<dbReference type="Proteomes" id="UP001597094">
    <property type="component" value="Unassembled WGS sequence"/>
</dbReference>
<dbReference type="InterPro" id="IPR001279">
    <property type="entry name" value="Metallo-B-lactamas"/>
</dbReference>
<dbReference type="RefSeq" id="WP_377524814.1">
    <property type="nucleotide sequence ID" value="NZ_JBHTLD010000045.1"/>
</dbReference>
<dbReference type="PANTHER" id="PTHR15032:SF4">
    <property type="entry name" value="N-ACYL-PHOSPHATIDYLETHANOLAMINE-HYDROLYZING PHOSPHOLIPASE D"/>
    <property type="match status" value="1"/>
</dbReference>
<evidence type="ECO:0000313" key="2">
    <source>
        <dbReference type="EMBL" id="MFD1185994.1"/>
    </source>
</evidence>
<dbReference type="Gene3D" id="3.60.15.10">
    <property type="entry name" value="Ribonuclease Z/Hydroxyacylglutathione hydrolase-like"/>
    <property type="match status" value="1"/>
</dbReference>
<organism evidence="2 3">
    <name type="scientific">Pontibacter rugosus</name>
    <dbReference type="NCBI Taxonomy" id="1745966"/>
    <lineage>
        <taxon>Bacteria</taxon>
        <taxon>Pseudomonadati</taxon>
        <taxon>Bacteroidota</taxon>
        <taxon>Cytophagia</taxon>
        <taxon>Cytophagales</taxon>
        <taxon>Hymenobacteraceae</taxon>
        <taxon>Pontibacter</taxon>
    </lineage>
</organism>
<keyword evidence="3" id="KW-1185">Reference proteome</keyword>
<sequence>MQQKDKQIRHIRNERLETVKPNYRGNKTVDGRFANGDELYNPALSKVLRWQLSKNPQREEKKHDNFTPPVHPGNAFIHSNDDMVVWLGHASFFIRLNGVTFLTDPVLYDLPMVKRRVGLPCLPEELRDIDFLLLSHGHRDHLDSKSIQTVFSSNPQVKALVPLRAGDLLRGINPQLPYQEAGWFQKYDLLPDGVEVYFMPASHWHRRGVLDMNKVLWGSFVIKTPTLTLYFAGDTAIAPHFEEIEELFGPMDVCIMPIGAYKPAFLMQKSHMNPHEAIKAYNLLRGGMFIPMHYGTFDLSDEPASEPVRLLEQVAATGVLQGLRIPAIGEPVLLHDMAQV</sequence>
<reference evidence="3" key="1">
    <citation type="journal article" date="2019" name="Int. J. Syst. Evol. Microbiol.">
        <title>The Global Catalogue of Microorganisms (GCM) 10K type strain sequencing project: providing services to taxonomists for standard genome sequencing and annotation.</title>
        <authorList>
            <consortium name="The Broad Institute Genomics Platform"/>
            <consortium name="The Broad Institute Genome Sequencing Center for Infectious Disease"/>
            <person name="Wu L."/>
            <person name="Ma J."/>
        </authorList>
    </citation>
    <scope>NUCLEOTIDE SEQUENCE [LARGE SCALE GENOMIC DNA]</scope>
    <source>
        <strain evidence="3">JCM 31319</strain>
    </source>
</reference>
<evidence type="ECO:0000259" key="1">
    <source>
        <dbReference type="Pfam" id="PF12706"/>
    </source>
</evidence>
<name>A0ABW3SMB8_9BACT</name>
<dbReference type="InterPro" id="IPR036866">
    <property type="entry name" value="RibonucZ/Hydroxyglut_hydro"/>
</dbReference>
<gene>
    <name evidence="2" type="ORF">ACFQ2O_07245</name>
</gene>
<dbReference type="Pfam" id="PF12706">
    <property type="entry name" value="Lactamase_B_2"/>
    <property type="match status" value="1"/>
</dbReference>
<comment type="caution">
    <text evidence="2">The sequence shown here is derived from an EMBL/GenBank/DDBJ whole genome shotgun (WGS) entry which is preliminary data.</text>
</comment>
<proteinExistence type="predicted"/>
<dbReference type="SUPFAM" id="SSF56281">
    <property type="entry name" value="Metallo-hydrolase/oxidoreductase"/>
    <property type="match status" value="1"/>
</dbReference>
<evidence type="ECO:0000313" key="3">
    <source>
        <dbReference type="Proteomes" id="UP001597094"/>
    </source>
</evidence>
<feature type="domain" description="Metallo-beta-lactamase" evidence="1">
    <location>
        <begin position="101"/>
        <end position="294"/>
    </location>
</feature>
<protein>
    <submittedName>
        <fullName evidence="2">MBL fold metallo-hydrolase</fullName>
    </submittedName>
</protein>
<accession>A0ABW3SMB8</accession>
<dbReference type="PANTHER" id="PTHR15032">
    <property type="entry name" value="N-ACYL-PHOSPHATIDYLETHANOLAMINE-HYDROLYZING PHOSPHOLIPASE D"/>
    <property type="match status" value="1"/>
</dbReference>
<dbReference type="EMBL" id="JBHTLD010000045">
    <property type="protein sequence ID" value="MFD1185994.1"/>
    <property type="molecule type" value="Genomic_DNA"/>
</dbReference>